<dbReference type="RefSeq" id="WP_071469861.1">
    <property type="nucleotide sequence ID" value="NZ_MEHT01000018.1"/>
</dbReference>
<keyword evidence="4" id="KW-1185">Reference proteome</keyword>
<dbReference type="STRING" id="121821.GCA_001870675_01072"/>
<dbReference type="CDD" id="cd06661">
    <property type="entry name" value="GGCT_like"/>
    <property type="match status" value="1"/>
</dbReference>
<dbReference type="Pfam" id="PF06094">
    <property type="entry name" value="GGACT"/>
    <property type="match status" value="1"/>
</dbReference>
<comment type="caution">
    <text evidence="3">The sequence shown here is derived from an EMBL/GenBank/DDBJ whole genome shotgun (WGS) entry which is preliminary data.</text>
</comment>
<protein>
    <submittedName>
        <fullName evidence="3">Gamma-glutamyl AIG2-like cyclotransferase</fullName>
    </submittedName>
</protein>
<proteinExistence type="predicted"/>
<dbReference type="InterPro" id="IPR009288">
    <property type="entry name" value="AIG2-like_dom"/>
</dbReference>
<feature type="transmembrane region" description="Helical" evidence="1">
    <location>
        <begin position="6"/>
        <end position="25"/>
    </location>
</feature>
<name>A0A2W7QP28_9RHOB</name>
<dbReference type="Gene3D" id="3.10.490.10">
    <property type="entry name" value="Gamma-glutamyl cyclotransferase-like"/>
    <property type="match status" value="1"/>
</dbReference>
<dbReference type="Proteomes" id="UP000249364">
    <property type="component" value="Unassembled WGS sequence"/>
</dbReference>
<evidence type="ECO:0000259" key="2">
    <source>
        <dbReference type="Pfam" id="PF06094"/>
    </source>
</evidence>
<evidence type="ECO:0000313" key="3">
    <source>
        <dbReference type="EMBL" id="PZX45637.1"/>
    </source>
</evidence>
<dbReference type="EMBL" id="QKZQ01000006">
    <property type="protein sequence ID" value="PZX45637.1"/>
    <property type="molecule type" value="Genomic_DNA"/>
</dbReference>
<evidence type="ECO:0000256" key="1">
    <source>
        <dbReference type="SAM" id="Phobius"/>
    </source>
</evidence>
<organism evidence="3 4">
    <name type="scientific">Roseinatronobacter thiooxidans</name>
    <dbReference type="NCBI Taxonomy" id="121821"/>
    <lineage>
        <taxon>Bacteria</taxon>
        <taxon>Pseudomonadati</taxon>
        <taxon>Pseudomonadota</taxon>
        <taxon>Alphaproteobacteria</taxon>
        <taxon>Rhodobacterales</taxon>
        <taxon>Paracoccaceae</taxon>
        <taxon>Roseinatronobacter</taxon>
    </lineage>
</organism>
<keyword evidence="1" id="KW-0472">Membrane</keyword>
<keyword evidence="1" id="KW-0812">Transmembrane</keyword>
<evidence type="ECO:0000313" key="4">
    <source>
        <dbReference type="Proteomes" id="UP000249364"/>
    </source>
</evidence>
<dbReference type="InterPro" id="IPR013024">
    <property type="entry name" value="GGCT-like"/>
</dbReference>
<reference evidence="3 4" key="1">
    <citation type="submission" date="2018-06" db="EMBL/GenBank/DDBJ databases">
        <title>Genomic Encyclopedia of Archaeal and Bacterial Type Strains, Phase II (KMG-II): from individual species to whole genera.</title>
        <authorList>
            <person name="Goeker M."/>
        </authorList>
    </citation>
    <scope>NUCLEOTIDE SEQUENCE [LARGE SCALE GENOMIC DNA]</scope>
    <source>
        <strain evidence="3 4">DSM 13087</strain>
    </source>
</reference>
<dbReference type="AlphaFoldDB" id="A0A2W7QP28"/>
<dbReference type="InterPro" id="IPR036568">
    <property type="entry name" value="GGCT-like_sf"/>
</dbReference>
<keyword evidence="1" id="KW-1133">Transmembrane helix</keyword>
<dbReference type="GO" id="GO:0016740">
    <property type="term" value="F:transferase activity"/>
    <property type="evidence" value="ECO:0007669"/>
    <property type="project" value="UniProtKB-KW"/>
</dbReference>
<dbReference type="OrthoDB" id="7852375at2"/>
<dbReference type="SUPFAM" id="SSF110857">
    <property type="entry name" value="Gamma-glutamyl cyclotransferase-like"/>
    <property type="match status" value="1"/>
</dbReference>
<feature type="domain" description="Gamma-glutamylcyclotransferase AIG2-like" evidence="2">
    <location>
        <begin position="50"/>
        <end position="137"/>
    </location>
</feature>
<sequence>MFVFDWKIILAAALSVVVLLSWLMVTRAPVYLPRLDANAPPPPHGHAYVFGFATLTNPFVRFVVLGRHLPAEPAALRGWQRHRRDLRDAPDMVLHGVRFRVTPSEMIRLDRYERTGRRYRRDLLELEDGTMAWVYRLMGEAGLEAVKD</sequence>
<accession>A0A2W7QP28</accession>
<keyword evidence="3" id="KW-0808">Transferase</keyword>
<gene>
    <name evidence="3" type="ORF">LY56_01661</name>
</gene>